<gene>
    <name evidence="1" type="ordered locus">Bfae_28140</name>
</gene>
<proteinExistence type="predicted"/>
<sequence>MCRPVPCRTCGKTTWAGCGEHIEQALAGVPAAQRCPGHAEVAPTKGFFARLLGR</sequence>
<dbReference type="PANTHER" id="PTHR34724">
    <property type="entry name" value="OS12G0596101 PROTEIN"/>
    <property type="match status" value="1"/>
</dbReference>
<dbReference type="PANTHER" id="PTHR34724:SF2">
    <property type="entry name" value="OS12G0596101 PROTEIN"/>
    <property type="match status" value="1"/>
</dbReference>
<dbReference type="KEGG" id="bfa:Bfae_28140"/>
<dbReference type="OrthoDB" id="4377282at2"/>
<dbReference type="eggNOG" id="ENOG5032FIM">
    <property type="taxonomic scope" value="Bacteria"/>
</dbReference>
<dbReference type="PATRIC" id="fig|446465.5.peg.2774"/>
<protein>
    <submittedName>
        <fullName evidence="1">Uncharacterized protein</fullName>
    </submittedName>
</protein>
<evidence type="ECO:0000313" key="2">
    <source>
        <dbReference type="Proteomes" id="UP000001919"/>
    </source>
</evidence>
<reference evidence="1 2" key="1">
    <citation type="journal article" date="2009" name="Stand. Genomic Sci.">
        <title>Complete genome sequence of Brachybacterium faecium type strain (Schefferle 6-10).</title>
        <authorList>
            <person name="Lapidus A."/>
            <person name="Pukall R."/>
            <person name="Labuttii K."/>
            <person name="Copeland A."/>
            <person name="Del Rio T.G."/>
            <person name="Nolan M."/>
            <person name="Chen F."/>
            <person name="Lucas S."/>
            <person name="Tice H."/>
            <person name="Cheng J.F."/>
            <person name="Bruce D."/>
            <person name="Goodwin L."/>
            <person name="Pitluck S."/>
            <person name="Rohde M."/>
            <person name="Goker M."/>
            <person name="Pati A."/>
            <person name="Ivanova N."/>
            <person name="Mavrommatis K."/>
            <person name="Chen A."/>
            <person name="Palaniappan K."/>
            <person name="D'haeseleer P."/>
            <person name="Chain P."/>
            <person name="Bristow J."/>
            <person name="Eisen J.A."/>
            <person name="Markowitz V."/>
            <person name="Hugenholtz P."/>
            <person name="Kyrpides N.C."/>
            <person name="Klenk H.P."/>
        </authorList>
    </citation>
    <scope>NUCLEOTIDE SEQUENCE [LARGE SCALE GENOMIC DNA]</scope>
    <source>
        <strain evidence="2">ATCC 43885 / DSM 4810 / JCM 11609 / LMG 19847 / NBRC 14762 / NCIMB 9860 / 6-10</strain>
    </source>
</reference>
<accession>C7MHR3</accession>
<dbReference type="Proteomes" id="UP000001919">
    <property type="component" value="Chromosome"/>
</dbReference>
<evidence type="ECO:0000313" key="1">
    <source>
        <dbReference type="EMBL" id="ACU86580.1"/>
    </source>
</evidence>
<dbReference type="STRING" id="446465.Bfae_28140"/>
<dbReference type="EMBL" id="CP001643">
    <property type="protein sequence ID" value="ACU86580.1"/>
    <property type="molecule type" value="Genomic_DNA"/>
</dbReference>
<organism evidence="1 2">
    <name type="scientific">Brachybacterium faecium (strain ATCC 43885 / DSM 4810 / JCM 11609 / LMG 19847 / NBRC 14762 / NCIMB 9860 / 6-10)</name>
    <dbReference type="NCBI Taxonomy" id="446465"/>
    <lineage>
        <taxon>Bacteria</taxon>
        <taxon>Bacillati</taxon>
        <taxon>Actinomycetota</taxon>
        <taxon>Actinomycetes</taxon>
        <taxon>Micrococcales</taxon>
        <taxon>Dermabacteraceae</taxon>
        <taxon>Brachybacterium</taxon>
    </lineage>
</organism>
<name>C7MHR3_BRAFD</name>
<dbReference type="AlphaFoldDB" id="C7MHR3"/>
<dbReference type="HOGENOM" id="CLU_175850_2_0_11"/>
<keyword evidence="2" id="KW-1185">Reference proteome</keyword>